<feature type="transmembrane region" description="Helical" evidence="6">
    <location>
        <begin position="782"/>
        <end position="803"/>
    </location>
</feature>
<dbReference type="InterPro" id="IPR039680">
    <property type="entry name" value="PLEKHB1/2"/>
</dbReference>
<dbReference type="PANTHER" id="PTHR14309">
    <property type="entry name" value="EXPRESSED PROTEIN"/>
    <property type="match status" value="1"/>
</dbReference>
<dbReference type="SUPFAM" id="SSF50729">
    <property type="entry name" value="PH domain-like"/>
    <property type="match status" value="1"/>
</dbReference>
<proteinExistence type="predicted"/>
<evidence type="ECO:0000256" key="5">
    <source>
        <dbReference type="SAM" id="MobiDB-lite"/>
    </source>
</evidence>
<dbReference type="FunFam" id="2.30.29.30:FF:000926">
    <property type="entry name" value="Predicted protein"/>
    <property type="match status" value="1"/>
</dbReference>
<evidence type="ECO:0000256" key="3">
    <source>
        <dbReference type="ARBA" id="ARBA00023136"/>
    </source>
</evidence>
<dbReference type="eggNOG" id="ENOG502SC9C">
    <property type="taxonomic scope" value="Eukaryota"/>
</dbReference>
<dbReference type="Pfam" id="PF00169">
    <property type="entry name" value="PH"/>
    <property type="match status" value="1"/>
</dbReference>
<dbReference type="SMART" id="SM00233">
    <property type="entry name" value="PH"/>
    <property type="match status" value="1"/>
</dbReference>
<sequence>MTDWHALVAQHAERRHHLDKGSAAFIHFASQGSKKVINVFHEPWCKLRWGKIQADRYLAPSPKGAFIIRKASQPGEFVLSVQAGVRVCHVLLKVICGEDERVLYNIYPTPQWFESLFDLPFMFRNLHGTEPITLSLEASSKAHRLNQILRAKNAEGKAAASQRHGEADEDPGAILFRGYLTKQGRVRKTWKRRFFELSDDGHLRYFTVAGKDKEQGSLNLKKVRAVIPGAKCVVQWHPQANPNYCFGILACDRELFLFADTKDELQGWLQAIRQVVDEKFVTITTPEDIRRLATEATQGAPTKQHEAERRITLRVFRNGSTAAGIYVEVPKDDLDGVKAAISPRVGFPVVRIFNQVGGEHTVPETLRKDDIVFVSSGSSFVGMATAARGEVEYDAGRAVDEYNDGYASVDPMRAVPKGGHLQGYADVSLLDQDSSNGTSAQATTSVDSEDEDAEIDAYHKPKEQYQNVCFDDNDAENDAYLETDIADNEVLHTTSAQTSESQSSEPAMAATPTTVPAAATTGPVEPEAAEPEAAETEAVEPEAAEPEATEPEATETEAVEPEAVEPEAAETEAVETEATETEAVEIEAADPGAADPGAADPGAAEPEAAETEADETEAAEPEAAEPEVAEKATEATEPEVTQTEPEATEPEVAKECPISLAHLAARLTSSCLDPKAALPSRSCPTPGWQATLQSPQGALALATALLLLHGVLGLATRPSWRRLVLRLVTLAGTFWQHRILSTLTSGEDKAIRWILLLDVLGEATMLLPVGRSGMHNRVVRSLRAFARLLLALQLSVLIAAPLYHHWSSETWQDDSAACWIYAGESARHGRAFDWLPTVLPRSLCTALTQAWRSADTVAALMFAVTPTLMAAPSDVATLPPILGRLATWTVALFMGFMAWDWRWAFILVAGQEALLRLCSRASEPQISQSRSKWWLTSAVAASLFITAVIFGMAVARHDLNQDVTLSEPLTHIQHELKLYQGWRHYQRPGPQMPVHRWQVNLLHAPPSASGDNDAQRWERATCYNLLNVSQQQAPILDGPAANCDGPSQYTADPMLEKLFQRIQDLDMQAEDTFIKQLKPTWCQHAVQALRARKPSADPNQSLDEFAVRVRHTVGSVAWQERTDNYEYRHVATQLGVLHMCGSLMKTAA</sequence>
<dbReference type="PROSITE" id="PS50001">
    <property type="entry name" value="SH2"/>
    <property type="match status" value="1"/>
</dbReference>
<protein>
    <recommendedName>
        <fullName evidence="11">PH domain-containing protein</fullName>
    </recommendedName>
</protein>
<gene>
    <name evidence="9" type="ORF">MONBRDRAFT_28839</name>
</gene>
<feature type="compositionally biased region" description="Acidic residues" evidence="5">
    <location>
        <begin position="607"/>
        <end position="627"/>
    </location>
</feature>
<feature type="domain" description="PH" evidence="8">
    <location>
        <begin position="173"/>
        <end position="277"/>
    </location>
</feature>
<dbReference type="Proteomes" id="UP000001357">
    <property type="component" value="Unassembled WGS sequence"/>
</dbReference>
<evidence type="ECO:0000256" key="4">
    <source>
        <dbReference type="PROSITE-ProRule" id="PRU00191"/>
    </source>
</evidence>
<feature type="transmembrane region" description="Helical" evidence="6">
    <location>
        <begin position="698"/>
        <end position="716"/>
    </location>
</feature>
<dbReference type="RefSeq" id="XP_001749360.1">
    <property type="nucleotide sequence ID" value="XM_001749308.1"/>
</dbReference>
<dbReference type="PANTHER" id="PTHR14309:SF10">
    <property type="entry name" value="PH DOMAIN-CONTAINING PROTEIN"/>
    <property type="match status" value="1"/>
</dbReference>
<organism evidence="9 10">
    <name type="scientific">Monosiga brevicollis</name>
    <name type="common">Choanoflagellate</name>
    <dbReference type="NCBI Taxonomy" id="81824"/>
    <lineage>
        <taxon>Eukaryota</taxon>
        <taxon>Choanoflagellata</taxon>
        <taxon>Craspedida</taxon>
        <taxon>Salpingoecidae</taxon>
        <taxon>Monosiga</taxon>
    </lineage>
</organism>
<accession>A9V976</accession>
<dbReference type="AlphaFoldDB" id="A9V976"/>
<dbReference type="KEGG" id="mbr:MONBRDRAFT_28839"/>
<dbReference type="Gene3D" id="3.30.505.10">
    <property type="entry name" value="SH2 domain"/>
    <property type="match status" value="1"/>
</dbReference>
<evidence type="ECO:0000256" key="6">
    <source>
        <dbReference type="SAM" id="Phobius"/>
    </source>
</evidence>
<dbReference type="InterPro" id="IPR011993">
    <property type="entry name" value="PH-like_dom_sf"/>
</dbReference>
<evidence type="ECO:0000259" key="8">
    <source>
        <dbReference type="PROSITE" id="PS50003"/>
    </source>
</evidence>
<evidence type="ECO:0008006" key="11">
    <source>
        <dbReference type="Google" id="ProtNLM"/>
    </source>
</evidence>
<dbReference type="GeneID" id="5894583"/>
<dbReference type="PROSITE" id="PS50003">
    <property type="entry name" value="PH_DOMAIN"/>
    <property type="match status" value="1"/>
</dbReference>
<comment type="subcellular location">
    <subcellularLocation>
        <location evidence="1">Membrane</location>
    </subcellularLocation>
</comment>
<feature type="compositionally biased region" description="Low complexity" evidence="5">
    <location>
        <begin position="589"/>
        <end position="606"/>
    </location>
</feature>
<feature type="compositionally biased region" description="Polar residues" evidence="5">
    <location>
        <begin position="431"/>
        <end position="446"/>
    </location>
</feature>
<dbReference type="InParanoid" id="A9V976"/>
<dbReference type="Gene3D" id="2.30.29.30">
    <property type="entry name" value="Pleckstrin-homology domain (PH domain)/Phosphotyrosine-binding domain (PTB)"/>
    <property type="match status" value="1"/>
</dbReference>
<evidence type="ECO:0000256" key="2">
    <source>
        <dbReference type="ARBA" id="ARBA00022999"/>
    </source>
</evidence>
<dbReference type="Pfam" id="PF00017">
    <property type="entry name" value="SH2"/>
    <property type="match status" value="1"/>
</dbReference>
<dbReference type="GO" id="GO:0016020">
    <property type="term" value="C:membrane"/>
    <property type="evidence" value="ECO:0000318"/>
    <property type="project" value="GO_Central"/>
</dbReference>
<dbReference type="SUPFAM" id="SSF55550">
    <property type="entry name" value="SH2 domain"/>
    <property type="match status" value="1"/>
</dbReference>
<keyword evidence="6" id="KW-0812">Transmembrane</keyword>
<dbReference type="CDD" id="cd00173">
    <property type="entry name" value="SH2"/>
    <property type="match status" value="1"/>
</dbReference>
<feature type="transmembrane region" description="Helical" evidence="6">
    <location>
        <begin position="933"/>
        <end position="955"/>
    </location>
</feature>
<evidence type="ECO:0000259" key="7">
    <source>
        <dbReference type="PROSITE" id="PS50001"/>
    </source>
</evidence>
<keyword evidence="3 6" id="KW-0472">Membrane</keyword>
<dbReference type="EMBL" id="CH991570">
    <property type="protein sequence ID" value="EDQ85881.1"/>
    <property type="molecule type" value="Genomic_DNA"/>
</dbReference>
<feature type="transmembrane region" description="Helical" evidence="6">
    <location>
        <begin position="881"/>
        <end position="899"/>
    </location>
</feature>
<dbReference type="InterPro" id="IPR036860">
    <property type="entry name" value="SH2_dom_sf"/>
</dbReference>
<feature type="region of interest" description="Disordered" evidence="5">
    <location>
        <begin position="494"/>
        <end position="652"/>
    </location>
</feature>
<dbReference type="InterPro" id="IPR000980">
    <property type="entry name" value="SH2"/>
</dbReference>
<feature type="region of interest" description="Disordered" evidence="5">
    <location>
        <begin position="430"/>
        <end position="453"/>
    </location>
</feature>
<feature type="domain" description="SH2" evidence="7">
    <location>
        <begin position="44"/>
        <end position="119"/>
    </location>
</feature>
<dbReference type="InterPro" id="IPR001849">
    <property type="entry name" value="PH_domain"/>
</dbReference>
<name>A9V976_MONBE</name>
<keyword evidence="2 4" id="KW-0727">SH2 domain</keyword>
<keyword evidence="6" id="KW-1133">Transmembrane helix</keyword>
<evidence type="ECO:0000256" key="1">
    <source>
        <dbReference type="ARBA" id="ARBA00004370"/>
    </source>
</evidence>
<feature type="compositionally biased region" description="Low complexity" evidence="5">
    <location>
        <begin position="494"/>
        <end position="526"/>
    </location>
</feature>
<evidence type="ECO:0000313" key="9">
    <source>
        <dbReference type="EMBL" id="EDQ85881.1"/>
    </source>
</evidence>
<dbReference type="STRING" id="81824.A9V976"/>
<reference evidence="9 10" key="1">
    <citation type="journal article" date="2008" name="Nature">
        <title>The genome of the choanoflagellate Monosiga brevicollis and the origin of metazoans.</title>
        <authorList>
            <consortium name="JGI Sequencing"/>
            <person name="King N."/>
            <person name="Westbrook M.J."/>
            <person name="Young S.L."/>
            <person name="Kuo A."/>
            <person name="Abedin M."/>
            <person name="Chapman J."/>
            <person name="Fairclough S."/>
            <person name="Hellsten U."/>
            <person name="Isogai Y."/>
            <person name="Letunic I."/>
            <person name="Marr M."/>
            <person name="Pincus D."/>
            <person name="Putnam N."/>
            <person name="Rokas A."/>
            <person name="Wright K.J."/>
            <person name="Zuzow R."/>
            <person name="Dirks W."/>
            <person name="Good M."/>
            <person name="Goodstein D."/>
            <person name="Lemons D."/>
            <person name="Li W."/>
            <person name="Lyons J.B."/>
            <person name="Morris A."/>
            <person name="Nichols S."/>
            <person name="Richter D.J."/>
            <person name="Salamov A."/>
            <person name="Bork P."/>
            <person name="Lim W.A."/>
            <person name="Manning G."/>
            <person name="Miller W.T."/>
            <person name="McGinnis W."/>
            <person name="Shapiro H."/>
            <person name="Tjian R."/>
            <person name="Grigoriev I.V."/>
            <person name="Rokhsar D."/>
        </authorList>
    </citation>
    <scope>NUCLEOTIDE SEQUENCE [LARGE SCALE GENOMIC DNA]</scope>
    <source>
        <strain evidence="10">MX1 / ATCC 50154</strain>
    </source>
</reference>
<evidence type="ECO:0000313" key="10">
    <source>
        <dbReference type="Proteomes" id="UP000001357"/>
    </source>
</evidence>
<dbReference type="GO" id="GO:0045595">
    <property type="term" value="P:regulation of cell differentiation"/>
    <property type="evidence" value="ECO:0000318"/>
    <property type="project" value="GO_Central"/>
</dbReference>
<feature type="compositionally biased region" description="Acidic residues" evidence="5">
    <location>
        <begin position="527"/>
        <end position="588"/>
    </location>
</feature>
<keyword evidence="10" id="KW-1185">Reference proteome</keyword>